<name>A0A7J8AVI9_RHIFE</name>
<evidence type="ECO:0000313" key="3">
    <source>
        <dbReference type="Proteomes" id="UP000585614"/>
    </source>
</evidence>
<dbReference type="AlphaFoldDB" id="A0A7J8AVI9"/>
<feature type="region of interest" description="Disordered" evidence="1">
    <location>
        <begin position="29"/>
        <end position="88"/>
    </location>
</feature>
<comment type="caution">
    <text evidence="2">The sequence shown here is derived from an EMBL/GenBank/DDBJ whole genome shotgun (WGS) entry which is preliminary data.</text>
</comment>
<protein>
    <submittedName>
        <fullName evidence="2">Uncharacterized protein</fullName>
    </submittedName>
</protein>
<organism evidence="2 3">
    <name type="scientific">Rhinolophus ferrumequinum</name>
    <name type="common">Greater horseshoe bat</name>
    <dbReference type="NCBI Taxonomy" id="59479"/>
    <lineage>
        <taxon>Eukaryota</taxon>
        <taxon>Metazoa</taxon>
        <taxon>Chordata</taxon>
        <taxon>Craniata</taxon>
        <taxon>Vertebrata</taxon>
        <taxon>Euteleostomi</taxon>
        <taxon>Mammalia</taxon>
        <taxon>Eutheria</taxon>
        <taxon>Laurasiatheria</taxon>
        <taxon>Chiroptera</taxon>
        <taxon>Yinpterochiroptera</taxon>
        <taxon>Rhinolophoidea</taxon>
        <taxon>Rhinolophidae</taxon>
        <taxon>Rhinolophinae</taxon>
        <taxon>Rhinolophus</taxon>
    </lineage>
</organism>
<accession>A0A7J8AVI9</accession>
<dbReference type="EMBL" id="JACAGC010000001">
    <property type="protein sequence ID" value="KAF6390428.1"/>
    <property type="molecule type" value="Genomic_DNA"/>
</dbReference>
<evidence type="ECO:0000256" key="1">
    <source>
        <dbReference type="SAM" id="MobiDB-lite"/>
    </source>
</evidence>
<sequence>MDGWVLKTTQERQGTQACDSARPQCPCESPTRVVLGPPRTASTTLSAPRGNSGHGCHWSLGSRGQPAEAARSGSRGAASAQAWTAGGGPGRRCLCCRGRDLGVGEPNVPPLSCALPGVGVGGIGGG</sequence>
<proteinExistence type="predicted"/>
<gene>
    <name evidence="2" type="ORF">mRhiFer1_007984</name>
</gene>
<evidence type="ECO:0000313" key="2">
    <source>
        <dbReference type="EMBL" id="KAF6390428.1"/>
    </source>
</evidence>
<dbReference type="Proteomes" id="UP000585614">
    <property type="component" value="Unassembled WGS sequence"/>
</dbReference>
<feature type="compositionally biased region" description="Low complexity" evidence="1">
    <location>
        <begin position="67"/>
        <end position="82"/>
    </location>
</feature>
<reference evidence="2 3" key="1">
    <citation type="journal article" date="2020" name="Nature">
        <title>Six reference-quality genomes reveal evolution of bat adaptations.</title>
        <authorList>
            <person name="Jebb D."/>
            <person name="Huang Z."/>
            <person name="Pippel M."/>
            <person name="Hughes G.M."/>
            <person name="Lavrichenko K."/>
            <person name="Devanna P."/>
            <person name="Winkler S."/>
            <person name="Jermiin L.S."/>
            <person name="Skirmuntt E.C."/>
            <person name="Katzourakis A."/>
            <person name="Burkitt-Gray L."/>
            <person name="Ray D.A."/>
            <person name="Sullivan K.A.M."/>
            <person name="Roscito J.G."/>
            <person name="Kirilenko B.M."/>
            <person name="Davalos L.M."/>
            <person name="Corthals A.P."/>
            <person name="Power M.L."/>
            <person name="Jones G."/>
            <person name="Ransome R.D."/>
            <person name="Dechmann D.K.N."/>
            <person name="Locatelli A.G."/>
            <person name="Puechmaille S.J."/>
            <person name="Fedrigo O."/>
            <person name="Jarvis E.D."/>
            <person name="Hiller M."/>
            <person name="Vernes S.C."/>
            <person name="Myers E.W."/>
            <person name="Teeling E.C."/>
        </authorList>
    </citation>
    <scope>NUCLEOTIDE SEQUENCE [LARGE SCALE GENOMIC DNA]</scope>
    <source>
        <strain evidence="2">MRhiFer1</strain>
        <tissue evidence="2">Lung</tissue>
    </source>
</reference>